<proteinExistence type="predicted"/>
<comment type="caution">
    <text evidence="3">The sequence shown here is derived from an EMBL/GenBank/DDBJ whole genome shotgun (WGS) entry which is preliminary data.</text>
</comment>
<dbReference type="PANTHER" id="PTHR34595:SF2">
    <property type="entry name" value="BLR2978 PROTEIN"/>
    <property type="match status" value="1"/>
</dbReference>
<reference evidence="3 4" key="1">
    <citation type="submission" date="2018-06" db="EMBL/GenBank/DDBJ databases">
        <title>Genomic Encyclopedia of Archaeal and Bacterial Type Strains, Phase II (KMG-II): from individual species to whole genera.</title>
        <authorList>
            <person name="Goeker M."/>
        </authorList>
    </citation>
    <scope>NUCLEOTIDE SEQUENCE [LARGE SCALE GENOMIC DNA]</scope>
    <source>
        <strain evidence="3 4">DSM 24525</strain>
    </source>
</reference>
<evidence type="ECO:0000313" key="3">
    <source>
        <dbReference type="EMBL" id="PZW44741.1"/>
    </source>
</evidence>
<dbReference type="RefSeq" id="WP_111398725.1">
    <property type="nucleotide sequence ID" value="NZ_QKYU01000014.1"/>
</dbReference>
<protein>
    <submittedName>
        <fullName evidence="3">Putative circularly permuted ATP-grasp superfamily protein</fullName>
    </submittedName>
</protein>
<organism evidence="3 4">
    <name type="scientific">Humitalea rosea</name>
    <dbReference type="NCBI Taxonomy" id="990373"/>
    <lineage>
        <taxon>Bacteria</taxon>
        <taxon>Pseudomonadati</taxon>
        <taxon>Pseudomonadota</taxon>
        <taxon>Alphaproteobacteria</taxon>
        <taxon>Acetobacterales</taxon>
        <taxon>Roseomonadaceae</taxon>
        <taxon>Humitalea</taxon>
    </lineage>
</organism>
<dbReference type="EMBL" id="QKYU01000014">
    <property type="protein sequence ID" value="PZW44741.1"/>
    <property type="molecule type" value="Genomic_DNA"/>
</dbReference>
<keyword evidence="4" id="KW-1185">Reference proteome</keyword>
<gene>
    <name evidence="3" type="ORF">C8P66_11430</name>
</gene>
<dbReference type="Proteomes" id="UP000249688">
    <property type="component" value="Unassembled WGS sequence"/>
</dbReference>
<evidence type="ECO:0000259" key="1">
    <source>
        <dbReference type="Pfam" id="PF04168"/>
    </source>
</evidence>
<dbReference type="AlphaFoldDB" id="A0A2W7ID77"/>
<dbReference type="Pfam" id="PF04168">
    <property type="entry name" value="Alpha-E"/>
    <property type="match status" value="1"/>
</dbReference>
<dbReference type="InterPro" id="IPR025841">
    <property type="entry name" value="CP_ATPgrasp_2"/>
</dbReference>
<feature type="domain" description="DUF403" evidence="1">
    <location>
        <begin position="498"/>
        <end position="808"/>
    </location>
</feature>
<evidence type="ECO:0000313" key="4">
    <source>
        <dbReference type="Proteomes" id="UP000249688"/>
    </source>
</evidence>
<dbReference type="InterPro" id="IPR007296">
    <property type="entry name" value="DUF403"/>
</dbReference>
<dbReference type="InterPro" id="IPR051680">
    <property type="entry name" value="ATP-dep_Glu-Cys_Ligase-2"/>
</dbReference>
<dbReference type="Gene3D" id="3.40.50.11290">
    <property type="match status" value="1"/>
</dbReference>
<dbReference type="Pfam" id="PF14403">
    <property type="entry name" value="CP_ATPgrasp_2"/>
    <property type="match status" value="1"/>
</dbReference>
<sequence>MTSGTDEMVDGRGRIRPHWQGLIGALADLPGDGLSERARRLDAGFAADGIGSLLPGAEAAWRCDPVPLPISGAEFATLSSGLAQRATLLEAVLDDLYGPQELLAEGLIPPSLIFANPGFLRPCRASLPDMRARAPLMGAYAADLMRGDDGRWMVVCDRTSRPAGFGLVLENRRQVARAMPESLRASPPRPLRAFFDAWQDSLTTLGQHAGGNPAIAILTPGTRHPFWFEHLLLARELGCALVEGGDLTVRNGALFIKTLAGLQPVDVLIRRLDGRRMDPVEFGATGSRGVPGLLDAARHGAVRIVNDPGTGVMEAPAWATVMAALAPRLLGTELLLPQAETLALSDPRTAARILADLQEAPERWLLRPALDGNAAATDPAALDLAERARFSRQVAEDPAKWVATRTPGGSVAPVVAAGRLQPRPVQLRMFLVHDGVGWRCLPGGMARVLREGETLGGRLPGTGLAKDVWVLTEDRADIRGPAITSGPPIAVRRTAGDLPSRTADNLFWLGRYVERLESSARLLRLAASRGARGDPSPRELADLAAVARCLIGAKLLSPEDAPSGAGPGPMLTAISRAAREGGPLAHRAAEVARLTEAVRDRLTGEMYATFSQPLRHAMADLRAARGLDALEEGLGTLLRLCAAVAGTAAENMVRGGGFLFLDLGRRMERASATSMVLAEALKEPPSRQETALRLALDLCDSVITYRSRYLTTLQAAPVLDLVLADPGNPRGIAFQCAEIRARLSSISDGTEVELVRAARALQTEVEAMAAGIVDAPDQAVAAAALPPRLEALRAAIGALSDSVTRRYFALLPAVQTIGSPLAPVDRPLMGAA</sequence>
<dbReference type="OrthoDB" id="9804079at2"/>
<feature type="domain" description="Circularly permuted ATP-grasp type 2" evidence="2">
    <location>
        <begin position="67"/>
        <end position="448"/>
    </location>
</feature>
<name>A0A2W7ID77_9PROT</name>
<evidence type="ECO:0000259" key="2">
    <source>
        <dbReference type="Pfam" id="PF14403"/>
    </source>
</evidence>
<dbReference type="PANTHER" id="PTHR34595">
    <property type="entry name" value="BLR5612 PROTEIN"/>
    <property type="match status" value="1"/>
</dbReference>
<dbReference type="SUPFAM" id="SSF56059">
    <property type="entry name" value="Glutathione synthetase ATP-binding domain-like"/>
    <property type="match status" value="1"/>
</dbReference>
<accession>A0A2W7ID77</accession>